<keyword evidence="2" id="KW-1185">Reference proteome</keyword>
<comment type="caution">
    <text evidence="1">The sequence shown here is derived from an EMBL/GenBank/DDBJ whole genome shotgun (WGS) entry which is preliminary data.</text>
</comment>
<reference evidence="1 2" key="1">
    <citation type="journal article" date="2015" name="Genome Biol. Evol.">
        <title>Comparative Genomics of a Bacterivorous Green Alga Reveals Evolutionary Causalities and Consequences of Phago-Mixotrophic Mode of Nutrition.</title>
        <authorList>
            <person name="Burns J.A."/>
            <person name="Paasch A."/>
            <person name="Narechania A."/>
            <person name="Kim E."/>
        </authorList>
    </citation>
    <scope>NUCLEOTIDE SEQUENCE [LARGE SCALE GENOMIC DNA]</scope>
    <source>
        <strain evidence="1 2">PLY_AMNH</strain>
    </source>
</reference>
<protein>
    <submittedName>
        <fullName evidence="1">Uncharacterized protein</fullName>
    </submittedName>
</protein>
<organism evidence="1 2">
    <name type="scientific">Cymbomonas tetramitiformis</name>
    <dbReference type="NCBI Taxonomy" id="36881"/>
    <lineage>
        <taxon>Eukaryota</taxon>
        <taxon>Viridiplantae</taxon>
        <taxon>Chlorophyta</taxon>
        <taxon>Pyramimonadophyceae</taxon>
        <taxon>Pyramimonadales</taxon>
        <taxon>Pyramimonadaceae</taxon>
        <taxon>Cymbomonas</taxon>
    </lineage>
</organism>
<sequence>MPQFEMLDPAIKELTHIIFDLEHQVKVVHADRVDGWGFAPRAEMSNTGRGPKVVRLVTGALPKGVSKKATFHKGTG</sequence>
<dbReference type="EMBL" id="LGRX02033400">
    <property type="protein sequence ID" value="KAK3241396.1"/>
    <property type="molecule type" value="Genomic_DNA"/>
</dbReference>
<accession>A0AAE0BRE4</accession>
<dbReference type="Proteomes" id="UP001190700">
    <property type="component" value="Unassembled WGS sequence"/>
</dbReference>
<name>A0AAE0BRE4_9CHLO</name>
<proteinExistence type="predicted"/>
<dbReference type="AlphaFoldDB" id="A0AAE0BRE4"/>
<evidence type="ECO:0000313" key="1">
    <source>
        <dbReference type="EMBL" id="KAK3241396.1"/>
    </source>
</evidence>
<evidence type="ECO:0000313" key="2">
    <source>
        <dbReference type="Proteomes" id="UP001190700"/>
    </source>
</evidence>
<gene>
    <name evidence="1" type="ORF">CYMTET_48836</name>
</gene>